<accession>A0A7W2ESU7</accession>
<reference evidence="3 4" key="1">
    <citation type="submission" date="2020-07" db="EMBL/GenBank/DDBJ databases">
        <title>Novel species isolated from subtropical streams in China.</title>
        <authorList>
            <person name="Lu H."/>
        </authorList>
    </citation>
    <scope>NUCLEOTIDE SEQUENCE [LARGE SCALE GENOMIC DNA]</scope>
    <source>
        <strain evidence="3 4">LX20W</strain>
    </source>
</reference>
<evidence type="ECO:0008006" key="5">
    <source>
        <dbReference type="Google" id="ProtNLM"/>
    </source>
</evidence>
<feature type="coiled-coil region" evidence="1">
    <location>
        <begin position="66"/>
        <end position="93"/>
    </location>
</feature>
<protein>
    <recommendedName>
        <fullName evidence="5">Flagellin</fullName>
    </recommendedName>
</protein>
<dbReference type="EMBL" id="JACEZT010000007">
    <property type="protein sequence ID" value="MBA5637997.1"/>
    <property type="molecule type" value="Genomic_DNA"/>
</dbReference>
<comment type="caution">
    <text evidence="3">The sequence shown here is derived from an EMBL/GenBank/DDBJ whole genome shotgun (WGS) entry which is preliminary data.</text>
</comment>
<dbReference type="Proteomes" id="UP000534388">
    <property type="component" value="Unassembled WGS sequence"/>
</dbReference>
<sequence>MQIAQSSTPTVIAPGTAGGASPADGTALGLDGERAATATPVTPTPTAAAPLRQGIANWSQPLQGDISGAQQALDFLEQSAAQLRSLKSDLSAKLAAHQVRDGNIEARVRQFSNTWRSRQSATGGTLDSRLAFGRKPTLQHFSVRGMNLAHLRNGGREVLAIAVGAGTQGLRSVSLEPGLSDDEIAQRFDDALAPAGVRVAVGDDGNLDFSTPESDWNNVRDNFSVQGSGMRFPAGQLNRIKAEPEAPAIDPDTWQTADADAMRQTLQQVVQALAQVEAAIAAVNGALSQADSQVQVATPAGADTAAMGQVAQNFVSTTSQPGYQSLLSITSALAGISRERVVSLLGLR</sequence>
<name>A0A7W2ESU7_9BURK</name>
<dbReference type="RefSeq" id="WP_182163099.1">
    <property type="nucleotide sequence ID" value="NZ_JACEZT010000007.1"/>
</dbReference>
<evidence type="ECO:0000313" key="3">
    <source>
        <dbReference type="EMBL" id="MBA5637997.1"/>
    </source>
</evidence>
<evidence type="ECO:0000256" key="2">
    <source>
        <dbReference type="SAM" id="MobiDB-lite"/>
    </source>
</evidence>
<keyword evidence="1" id="KW-0175">Coiled coil</keyword>
<evidence type="ECO:0000313" key="4">
    <source>
        <dbReference type="Proteomes" id="UP000534388"/>
    </source>
</evidence>
<dbReference type="AlphaFoldDB" id="A0A7W2ESU7"/>
<proteinExistence type="predicted"/>
<gene>
    <name evidence="3" type="ORF">H3H37_13125</name>
</gene>
<keyword evidence="4" id="KW-1185">Reference proteome</keyword>
<evidence type="ECO:0000256" key="1">
    <source>
        <dbReference type="SAM" id="Coils"/>
    </source>
</evidence>
<feature type="compositionally biased region" description="Polar residues" evidence="2">
    <location>
        <begin position="1"/>
        <end position="10"/>
    </location>
</feature>
<feature type="region of interest" description="Disordered" evidence="2">
    <location>
        <begin position="1"/>
        <end position="29"/>
    </location>
</feature>
<organism evidence="3 4">
    <name type="scientific">Rugamonas brunnea</name>
    <dbReference type="NCBI Taxonomy" id="2758569"/>
    <lineage>
        <taxon>Bacteria</taxon>
        <taxon>Pseudomonadati</taxon>
        <taxon>Pseudomonadota</taxon>
        <taxon>Betaproteobacteria</taxon>
        <taxon>Burkholderiales</taxon>
        <taxon>Oxalobacteraceae</taxon>
        <taxon>Telluria group</taxon>
        <taxon>Rugamonas</taxon>
    </lineage>
</organism>